<reference evidence="6" key="1">
    <citation type="journal article" date="2014" name="Int. J. Syst. Evol. Microbiol.">
        <title>Complete genome sequence of Corynebacterium casei LMG S-19264T (=DSM 44701T), isolated from a smear-ripened cheese.</title>
        <authorList>
            <consortium name="US DOE Joint Genome Institute (JGI-PGF)"/>
            <person name="Walter F."/>
            <person name="Albersmeier A."/>
            <person name="Kalinowski J."/>
            <person name="Ruckert C."/>
        </authorList>
    </citation>
    <scope>NUCLEOTIDE SEQUENCE</scope>
    <source>
        <strain evidence="6">CGMCC 1.15290</strain>
    </source>
</reference>
<evidence type="ECO:0000256" key="2">
    <source>
        <dbReference type="ARBA" id="ARBA00006484"/>
    </source>
</evidence>
<evidence type="ECO:0000256" key="3">
    <source>
        <dbReference type="ARBA" id="ARBA00022857"/>
    </source>
</evidence>
<evidence type="ECO:0000313" key="7">
    <source>
        <dbReference type="Proteomes" id="UP000627292"/>
    </source>
</evidence>
<dbReference type="Pfam" id="PF00106">
    <property type="entry name" value="adh_short"/>
    <property type="match status" value="1"/>
</dbReference>
<evidence type="ECO:0000256" key="4">
    <source>
        <dbReference type="ARBA" id="ARBA00023002"/>
    </source>
</evidence>
<dbReference type="AlphaFoldDB" id="A0A917J381"/>
<reference evidence="6" key="2">
    <citation type="submission" date="2020-09" db="EMBL/GenBank/DDBJ databases">
        <authorList>
            <person name="Sun Q."/>
            <person name="Zhou Y."/>
        </authorList>
    </citation>
    <scope>NUCLEOTIDE SEQUENCE</scope>
    <source>
        <strain evidence="6">CGMCC 1.15290</strain>
    </source>
</reference>
<evidence type="ECO:0000256" key="5">
    <source>
        <dbReference type="ARBA" id="ARBA00023140"/>
    </source>
</evidence>
<dbReference type="NCBIfam" id="NF006133">
    <property type="entry name" value="PRK08278.1"/>
    <property type="match status" value="1"/>
</dbReference>
<evidence type="ECO:0000256" key="1">
    <source>
        <dbReference type="ARBA" id="ARBA00004275"/>
    </source>
</evidence>
<sequence>MSLQGKTVFITGGSRGIGRAIALKLAADGANIVIAAKSVTEDPRLGGTIHSVAEEVEKAGGKALAVQVDIRKEEQVAAAVQQAAERFGGIDILINNASAIQLSGTLETDIRRFDLMHDVNVRGTFLVTQQCIPYLKKSSNAHILTLSPPVNLHTKWLAPHVAYTLSKYNMSMMTLAWAAEFKKHNIASNTLWPRTTIATAAVKNLLGGDAMVQQSRTTDIVADAAYYIVTKEGLHYTGNNFIDEEVLTAEGITDFSGYAVDPSAGLFPDLFL</sequence>
<gene>
    <name evidence="6" type="ORF">GCM10011379_53660</name>
</gene>
<dbReference type="PRINTS" id="PR00081">
    <property type="entry name" value="GDHRDH"/>
</dbReference>
<proteinExistence type="inferred from homology"/>
<dbReference type="InterPro" id="IPR036291">
    <property type="entry name" value="NAD(P)-bd_dom_sf"/>
</dbReference>
<keyword evidence="7" id="KW-1185">Reference proteome</keyword>
<comment type="subcellular location">
    <subcellularLocation>
        <location evidence="1">Peroxisome</location>
    </subcellularLocation>
</comment>
<keyword evidence="3" id="KW-0521">NADP</keyword>
<dbReference type="InterPro" id="IPR002347">
    <property type="entry name" value="SDR_fam"/>
</dbReference>
<name>A0A917J381_9BACT</name>
<dbReference type="PANTHER" id="PTHR42808">
    <property type="entry name" value="HYDROXYSTEROID DEHYDROGENASE-LIKE PROTEIN 2"/>
    <property type="match status" value="1"/>
</dbReference>
<dbReference type="GO" id="GO:0016491">
    <property type="term" value="F:oxidoreductase activity"/>
    <property type="evidence" value="ECO:0007669"/>
    <property type="project" value="UniProtKB-KW"/>
</dbReference>
<dbReference type="InterPro" id="IPR051935">
    <property type="entry name" value="HSDL2"/>
</dbReference>
<protein>
    <submittedName>
        <fullName evidence="6">Short chain dehydrogenase</fullName>
    </submittedName>
</protein>
<dbReference type="RefSeq" id="WP_188958457.1">
    <property type="nucleotide sequence ID" value="NZ_BMIB01000006.1"/>
</dbReference>
<dbReference type="FunFam" id="3.40.50.720:FF:000301">
    <property type="entry name" value="Hydroxysteroid dehydrogenase like 2"/>
    <property type="match status" value="1"/>
</dbReference>
<comment type="caution">
    <text evidence="6">The sequence shown here is derived from an EMBL/GenBank/DDBJ whole genome shotgun (WGS) entry which is preliminary data.</text>
</comment>
<dbReference type="PANTHER" id="PTHR42808:SF3">
    <property type="entry name" value="HYDROXYSTEROID DEHYDROGENASE-LIKE PROTEIN 2"/>
    <property type="match status" value="1"/>
</dbReference>
<dbReference type="EMBL" id="BMIB01000006">
    <property type="protein sequence ID" value="GGH81371.1"/>
    <property type="molecule type" value="Genomic_DNA"/>
</dbReference>
<keyword evidence="4" id="KW-0560">Oxidoreductase</keyword>
<dbReference type="Proteomes" id="UP000627292">
    <property type="component" value="Unassembled WGS sequence"/>
</dbReference>
<keyword evidence="5" id="KW-0576">Peroxisome</keyword>
<dbReference type="SUPFAM" id="SSF51735">
    <property type="entry name" value="NAD(P)-binding Rossmann-fold domains"/>
    <property type="match status" value="1"/>
</dbReference>
<dbReference type="Gene3D" id="3.40.50.720">
    <property type="entry name" value="NAD(P)-binding Rossmann-like Domain"/>
    <property type="match status" value="1"/>
</dbReference>
<organism evidence="6 7">
    <name type="scientific">Filimonas zeae</name>
    <dbReference type="NCBI Taxonomy" id="1737353"/>
    <lineage>
        <taxon>Bacteria</taxon>
        <taxon>Pseudomonadati</taxon>
        <taxon>Bacteroidota</taxon>
        <taxon>Chitinophagia</taxon>
        <taxon>Chitinophagales</taxon>
        <taxon>Chitinophagaceae</taxon>
        <taxon>Filimonas</taxon>
    </lineage>
</organism>
<comment type="similarity">
    <text evidence="2">Belongs to the short-chain dehydrogenases/reductases (SDR) family.</text>
</comment>
<accession>A0A917J381</accession>
<evidence type="ECO:0000313" key="6">
    <source>
        <dbReference type="EMBL" id="GGH81371.1"/>
    </source>
</evidence>